<keyword evidence="4" id="KW-1185">Reference proteome</keyword>
<feature type="region of interest" description="Disordered" evidence="1">
    <location>
        <begin position="24"/>
        <end position="54"/>
    </location>
</feature>
<sequence length="405" mass="44377">MRPPTRISAHSRNPYDELAQLADPEPDFSVYNPRDPLELGLTSDPDDDDWTPPDHRGRSRLAALPAVVKLVAAVVMCTVTLLIADRLAEFYAQTKAAAGLQKSLGLATRPDVDIHGFPFLTQVLDERIDRVDVTVPDVSADRVSLAEVRATAKDVRIVGDAPTSIKGAVIGKLDGEVLLSFDDLNRELGASQLRFTGSGADAVRVNGELVVAGQDLRVRAQAHIQRDNERALTTTLDGMRLDIPKVATYRPGKDPEHSGLRLHREAAERISREGARLKALLAVPAVIDRLGVPEEQVRRALRSEEELHRLTNAPKFIERLMTVNLVDVVIEHPQLLRKAGIDPRLVEALLALRPPELSERLSLSFELPDALKELRLQHITVERDGIRARVVGSGLRVGQSASAGS</sequence>
<dbReference type="KEGG" id="slk:SLUN_03960"/>
<evidence type="ECO:0000256" key="1">
    <source>
        <dbReference type="SAM" id="MobiDB-lite"/>
    </source>
</evidence>
<keyword evidence="2" id="KW-0472">Membrane</keyword>
<dbReference type="EMBL" id="CP026304">
    <property type="protein sequence ID" value="AVZ71483.1"/>
    <property type="molecule type" value="Genomic_DNA"/>
</dbReference>
<gene>
    <name evidence="3" type="ORF">SLUN_03960</name>
</gene>
<dbReference type="Proteomes" id="UP000244201">
    <property type="component" value="Chromosome"/>
</dbReference>
<dbReference type="OrthoDB" id="3215846at2"/>
<evidence type="ECO:0000313" key="3">
    <source>
        <dbReference type="EMBL" id="AVZ71483.1"/>
    </source>
</evidence>
<accession>A0A2R4SX72</accession>
<dbReference type="Pfam" id="PF11209">
    <property type="entry name" value="LmeA"/>
    <property type="match status" value="1"/>
</dbReference>
<protein>
    <submittedName>
        <fullName evidence="3">DUF2993 domain-containing protein</fullName>
    </submittedName>
</protein>
<keyword evidence="2" id="KW-0812">Transmembrane</keyword>
<proteinExistence type="predicted"/>
<dbReference type="GeneID" id="55654421"/>
<name>A0A2R4SX72_9ACTN</name>
<organism evidence="3 4">
    <name type="scientific">Streptomyces lunaelactis</name>
    <dbReference type="NCBI Taxonomy" id="1535768"/>
    <lineage>
        <taxon>Bacteria</taxon>
        <taxon>Bacillati</taxon>
        <taxon>Actinomycetota</taxon>
        <taxon>Actinomycetes</taxon>
        <taxon>Kitasatosporales</taxon>
        <taxon>Streptomycetaceae</taxon>
        <taxon>Streptomyces</taxon>
    </lineage>
</organism>
<dbReference type="AlphaFoldDB" id="A0A2R4SX72"/>
<reference evidence="3 4" key="1">
    <citation type="submission" date="2018-01" db="EMBL/GenBank/DDBJ databases">
        <title>Complete genome sequence of Streptomyces lunaelactis MM109T, a Ferroverdin A producer isolated from cave moonmilk deposits.</title>
        <authorList>
            <person name="Naome A."/>
            <person name="Martinet L."/>
            <person name="Maciejewska M."/>
            <person name="Anderssen S."/>
            <person name="Adam D."/>
            <person name="Tenconi E."/>
            <person name="Deflandre B."/>
            <person name="Arguelles-Arias A."/>
            <person name="Calusinska M."/>
            <person name="Copieters W."/>
            <person name="Karim L."/>
            <person name="Hanikenne M."/>
            <person name="Baurain D."/>
            <person name="van Wezel G."/>
            <person name="Smargiasso N."/>
            <person name="de Pauw E."/>
            <person name="Delfosse P."/>
            <person name="Rigali S."/>
        </authorList>
    </citation>
    <scope>NUCLEOTIDE SEQUENCE [LARGE SCALE GENOMIC DNA]</scope>
    <source>
        <strain evidence="3 4">MM109</strain>
    </source>
</reference>
<evidence type="ECO:0000313" key="4">
    <source>
        <dbReference type="Proteomes" id="UP000244201"/>
    </source>
</evidence>
<dbReference type="RefSeq" id="WP_108147174.1">
    <property type="nucleotide sequence ID" value="NZ_CP026304.1"/>
</dbReference>
<feature type="transmembrane region" description="Helical" evidence="2">
    <location>
        <begin position="61"/>
        <end position="84"/>
    </location>
</feature>
<dbReference type="InterPro" id="IPR021373">
    <property type="entry name" value="DUF2993"/>
</dbReference>
<keyword evidence="2" id="KW-1133">Transmembrane helix</keyword>
<evidence type="ECO:0000256" key="2">
    <source>
        <dbReference type="SAM" id="Phobius"/>
    </source>
</evidence>